<gene>
    <name evidence="1" type="ORF">A4V02_11765</name>
</gene>
<keyword evidence="2" id="KW-1185">Reference proteome</keyword>
<organism evidence="1 2">
    <name type="scientific">Muribaculum intestinale</name>
    <dbReference type="NCBI Taxonomy" id="1796646"/>
    <lineage>
        <taxon>Bacteria</taxon>
        <taxon>Pseudomonadati</taxon>
        <taxon>Bacteroidota</taxon>
        <taxon>Bacteroidia</taxon>
        <taxon>Bacteroidales</taxon>
        <taxon>Muribaculaceae</taxon>
        <taxon>Muribaculum</taxon>
    </lineage>
</organism>
<evidence type="ECO:0000313" key="1">
    <source>
        <dbReference type="EMBL" id="ANU64325.1"/>
    </source>
</evidence>
<dbReference type="Proteomes" id="UP000186351">
    <property type="component" value="Chromosome"/>
</dbReference>
<proteinExistence type="predicted"/>
<name>A0A1B1SC18_9BACT</name>
<accession>A0A1Z2XGM3</accession>
<dbReference type="STRING" id="1796646.A4V02_11765"/>
<dbReference type="EMBL" id="CP015402">
    <property type="protein sequence ID" value="ANU64325.1"/>
    <property type="molecule type" value="Genomic_DNA"/>
</dbReference>
<accession>A0A1B1SC18</accession>
<evidence type="ECO:0000313" key="2">
    <source>
        <dbReference type="Proteomes" id="UP000186351"/>
    </source>
</evidence>
<reference evidence="2" key="1">
    <citation type="submission" date="2016-04" db="EMBL/GenBank/DDBJ databases">
        <title>Complete Genome Sequences of Twelve Strains of a Stable Defined Moderately Diverse Mouse Microbiota 2 (sDMDMm2).</title>
        <authorList>
            <person name="Uchimura Y."/>
            <person name="Wyss M."/>
            <person name="Brugiroux S."/>
            <person name="Limenitakis J.P."/>
            <person name="Stecher B."/>
            <person name="McCoy K.D."/>
            <person name="Macpherson A.J."/>
        </authorList>
    </citation>
    <scope>NUCLEOTIDE SEQUENCE [LARGE SCALE GENOMIC DNA]</scope>
    <source>
        <strain evidence="2">YL27</strain>
    </source>
</reference>
<dbReference type="AlphaFoldDB" id="A0A1B1SC18"/>
<dbReference type="KEGG" id="pary:A4V02_11765"/>
<sequence>MALLNRQLDAKAPDLHRPGAFQLSKRLLKVEIWDIYSEIMVKEFRRLKRAGEGYIPDVYQ</sequence>
<protein>
    <submittedName>
        <fullName evidence="1">Uncharacterized protein</fullName>
    </submittedName>
</protein>